<reference evidence="1 2" key="1">
    <citation type="journal article" date="2015" name="PLoS ONE">
        <title>Azotobacter Genomes: The Genome of Azotobacter chroococcum NCIMB 8003 (ATCC 4412).</title>
        <authorList>
            <person name="Robson R.L."/>
            <person name="Jones R."/>
            <person name="Robson R.M."/>
            <person name="Schwartz A."/>
            <person name="Richardson T.H."/>
        </authorList>
    </citation>
    <scope>NUCLEOTIDE SEQUENCE [LARGE SCALE GENOMIC DNA]</scope>
    <source>
        <strain evidence="1 2">NCIMB 8003</strain>
    </source>
</reference>
<sequence>MRRLWSTLLLCGCLLGVAAAEVWGAPLAGLSPPEEILLVGVERKGHTGADASGLVWEVLRLVFEPAGLRVRTGTVPYIRAVGLVTRGDADAWVGAYPEETAGALFPKWHYAAEVIAALGLSRTPEPRLEDLGNFRLAWMRGYAFDKYLPRLQRYQEIQRYNGSLAMLRLGHADYLIAARAELEGVLAWAENPEAYRITDLTLLPLYPGFADTPRGRELAALYDRRMAELVRSGELRPIFARWQQPYPFD</sequence>
<name>A0A0C4WVS1_9GAMM</name>
<evidence type="ECO:0000313" key="2">
    <source>
        <dbReference type="Proteomes" id="UP000068210"/>
    </source>
</evidence>
<dbReference type="Proteomes" id="UP000068210">
    <property type="component" value="Chromosome"/>
</dbReference>
<dbReference type="STRING" id="1328314.Achr_34470"/>
<dbReference type="SUPFAM" id="SSF53850">
    <property type="entry name" value="Periplasmic binding protein-like II"/>
    <property type="match status" value="1"/>
</dbReference>
<proteinExistence type="predicted"/>
<organism evidence="1 2">
    <name type="scientific">Azotobacter chroococcum NCIMB 8003</name>
    <dbReference type="NCBI Taxonomy" id="1328314"/>
    <lineage>
        <taxon>Bacteria</taxon>
        <taxon>Pseudomonadati</taxon>
        <taxon>Pseudomonadota</taxon>
        <taxon>Gammaproteobacteria</taxon>
        <taxon>Pseudomonadales</taxon>
        <taxon>Pseudomonadaceae</taxon>
        <taxon>Azotobacter</taxon>
    </lineage>
</organism>
<dbReference type="AlphaFoldDB" id="A0A0C4WVS1"/>
<evidence type="ECO:0000313" key="1">
    <source>
        <dbReference type="EMBL" id="AJE22852.1"/>
    </source>
</evidence>
<gene>
    <name evidence="1" type="ORF">Achr_34470</name>
</gene>
<keyword evidence="2" id="KW-1185">Reference proteome</keyword>
<dbReference type="Gene3D" id="3.40.190.10">
    <property type="entry name" value="Periplasmic binding protein-like II"/>
    <property type="match status" value="2"/>
</dbReference>
<dbReference type="HOGENOM" id="CLU_094477_0_0_6"/>
<dbReference type="RefSeq" id="WP_039806050.1">
    <property type="nucleotide sequence ID" value="NZ_CP010415.1"/>
</dbReference>
<protein>
    <submittedName>
        <fullName evidence="1">Uncharacterized protein</fullName>
    </submittedName>
</protein>
<dbReference type="KEGG" id="acx:Achr_34470"/>
<accession>A0A0C4WVS1</accession>
<dbReference type="EMBL" id="CP010415">
    <property type="protein sequence ID" value="AJE22852.1"/>
    <property type="molecule type" value="Genomic_DNA"/>
</dbReference>